<geneLocation type="mitochondrion" evidence="1"/>
<evidence type="ECO:0000313" key="1">
    <source>
        <dbReference type="EMBL" id="AOT84774.1"/>
    </source>
</evidence>
<name>A0A1D8GXF5_HETAK</name>
<sequence>MTQPKKTFPTKIPPSLNEVFFVPHNHHRCIDLFQLISYINTKKLNSESSICFSFKLRRFLTSFRCLPENFLRDTCFSVGFGHCFNVRRKHEKKLN</sequence>
<keyword evidence="1" id="KW-0496">Mitochondrion</keyword>
<protein>
    <submittedName>
        <fullName evidence="1">Uncharacterized protein</fullName>
    </submittedName>
</protein>
<dbReference type="EMBL" id="KU561547">
    <property type="protein sequence ID" value="AOT84774.1"/>
    <property type="molecule type" value="Genomic_DNA"/>
</dbReference>
<organism evidence="1">
    <name type="scientific">Heterosigma akashiwo</name>
    <name type="common">Chromophytic alga</name>
    <name type="synonym">Heterosigma carterae</name>
    <dbReference type="NCBI Taxonomy" id="2829"/>
    <lineage>
        <taxon>Eukaryota</taxon>
        <taxon>Sar</taxon>
        <taxon>Stramenopiles</taxon>
        <taxon>Ochrophyta</taxon>
        <taxon>Raphidophyceae</taxon>
        <taxon>Chattonellales</taxon>
        <taxon>Chattonellaceae</taxon>
        <taxon>Heterosigma</taxon>
    </lineage>
</organism>
<proteinExistence type="predicted"/>
<accession>A0A1D8GXF5</accession>
<reference evidence="1" key="1">
    <citation type="submission" date="2016-01" db="EMBL/GenBank/DDBJ databases">
        <title>Mitochondrial genome DNA sequence of Heterosigma akashiwo strain H93616.</title>
        <authorList>
            <person name="Ogura Y."/>
            <person name="Hayashi T."/>
            <person name="Ueki S."/>
        </authorList>
    </citation>
    <scope>NUCLEOTIDE SEQUENCE</scope>
    <source>
        <strain evidence="1">H93616</strain>
    </source>
</reference>
<dbReference type="AlphaFoldDB" id="A0A1D8GXF5"/>